<name>A0A0E9V147_ANGAN</name>
<dbReference type="AlphaFoldDB" id="A0A0E9V147"/>
<accession>A0A0E9V147</accession>
<organism evidence="1">
    <name type="scientific">Anguilla anguilla</name>
    <name type="common">European freshwater eel</name>
    <name type="synonym">Muraena anguilla</name>
    <dbReference type="NCBI Taxonomy" id="7936"/>
    <lineage>
        <taxon>Eukaryota</taxon>
        <taxon>Metazoa</taxon>
        <taxon>Chordata</taxon>
        <taxon>Craniata</taxon>
        <taxon>Vertebrata</taxon>
        <taxon>Euteleostomi</taxon>
        <taxon>Actinopterygii</taxon>
        <taxon>Neopterygii</taxon>
        <taxon>Teleostei</taxon>
        <taxon>Anguilliformes</taxon>
        <taxon>Anguillidae</taxon>
        <taxon>Anguilla</taxon>
    </lineage>
</organism>
<protein>
    <submittedName>
        <fullName evidence="1">Uncharacterized protein</fullName>
    </submittedName>
</protein>
<evidence type="ECO:0000313" key="1">
    <source>
        <dbReference type="EMBL" id="JAH71180.1"/>
    </source>
</evidence>
<dbReference type="EMBL" id="GBXM01037397">
    <property type="protein sequence ID" value="JAH71180.1"/>
    <property type="molecule type" value="Transcribed_RNA"/>
</dbReference>
<sequence>MSVLLDVLKLLYLTVCYAHAYVI</sequence>
<reference evidence="1" key="1">
    <citation type="submission" date="2014-11" db="EMBL/GenBank/DDBJ databases">
        <authorList>
            <person name="Amaro Gonzalez C."/>
        </authorList>
    </citation>
    <scope>NUCLEOTIDE SEQUENCE</scope>
</reference>
<reference evidence="1" key="2">
    <citation type="journal article" date="2015" name="Fish Shellfish Immunol.">
        <title>Early steps in the European eel (Anguilla anguilla)-Vibrio vulnificus interaction in the gills: Role of the RtxA13 toxin.</title>
        <authorList>
            <person name="Callol A."/>
            <person name="Pajuelo D."/>
            <person name="Ebbesson L."/>
            <person name="Teles M."/>
            <person name="MacKenzie S."/>
            <person name="Amaro C."/>
        </authorList>
    </citation>
    <scope>NUCLEOTIDE SEQUENCE</scope>
</reference>
<proteinExistence type="predicted"/>